<sequence length="470" mass="49326">MGRLVRVITCAPFFDRTSFMHSISDLIRQLDERTTSAALLLKKAQNQAIKSADLNALAFVDWEAAQALAVQCDAALAKGNTRGVLRGIPISIKDLYPVRGMPTRAGSRAALPSDAMDVTSHEAVLVARLRAAGAVIFGKTNMHEIALGSTGENVWTGDVKNPFDPLRQAGGSSSGSGVAVATGVGVASIGSDTGGSVRIPANFSGVTGFKPTHGAIPLEGALHLSWTCDHAGPLAHSVADCALLFEVMAARTLEATRIARVPRFAVPASWLRGRLSVEVHDHFERTLARLAALGAQLVEVDTPLLPRAAQCFTDIVQAEAAWVHREALGQGGVGFSELVMPALQRGQTLKAGDYIDALHARAAIAAELDAILIGCDAMLLPTSAVVPPLRGQTQVQVESGSATVREAVLGQTLPFSLAGVPALSIPTGLIDGLPVSLQVVAARGTDDALLHQGQWLQEQVGQRLTPFVMQ</sequence>
<keyword evidence="3" id="KW-1185">Reference proteome</keyword>
<evidence type="ECO:0000259" key="1">
    <source>
        <dbReference type="Pfam" id="PF01425"/>
    </source>
</evidence>
<dbReference type="Pfam" id="PF01425">
    <property type="entry name" value="Amidase"/>
    <property type="match status" value="1"/>
</dbReference>
<dbReference type="PANTHER" id="PTHR11895">
    <property type="entry name" value="TRANSAMIDASE"/>
    <property type="match status" value="1"/>
</dbReference>
<dbReference type="PROSITE" id="PS00571">
    <property type="entry name" value="AMIDASES"/>
    <property type="match status" value="1"/>
</dbReference>
<dbReference type="EMBL" id="JBEPSH010000010">
    <property type="protein sequence ID" value="MET4579628.1"/>
    <property type="molecule type" value="Genomic_DNA"/>
</dbReference>
<evidence type="ECO:0000313" key="2">
    <source>
        <dbReference type="EMBL" id="MET4579628.1"/>
    </source>
</evidence>
<proteinExistence type="predicted"/>
<dbReference type="EC" id="6.3.5.7" evidence="2"/>
<organism evidence="2 3">
    <name type="scientific">Ottowia thiooxydans</name>
    <dbReference type="NCBI Taxonomy" id="219182"/>
    <lineage>
        <taxon>Bacteria</taxon>
        <taxon>Pseudomonadati</taxon>
        <taxon>Pseudomonadota</taxon>
        <taxon>Betaproteobacteria</taxon>
        <taxon>Burkholderiales</taxon>
        <taxon>Comamonadaceae</taxon>
        <taxon>Ottowia</taxon>
    </lineage>
</organism>
<gene>
    <name evidence="2" type="ORF">ABIE13_004765</name>
</gene>
<comment type="caution">
    <text evidence="2">The sequence shown here is derived from an EMBL/GenBank/DDBJ whole genome shotgun (WGS) entry which is preliminary data.</text>
</comment>
<dbReference type="InterPro" id="IPR023631">
    <property type="entry name" value="Amidase_dom"/>
</dbReference>
<dbReference type="InterPro" id="IPR000120">
    <property type="entry name" value="Amidase"/>
</dbReference>
<dbReference type="GO" id="GO:0050566">
    <property type="term" value="F:asparaginyl-tRNA synthase (glutamine-hydrolyzing) activity"/>
    <property type="evidence" value="ECO:0007669"/>
    <property type="project" value="UniProtKB-EC"/>
</dbReference>
<reference evidence="2 3" key="1">
    <citation type="submission" date="2024-06" db="EMBL/GenBank/DDBJ databases">
        <title>Sorghum-associated microbial communities from plants grown in Nebraska, USA.</title>
        <authorList>
            <person name="Schachtman D."/>
        </authorList>
    </citation>
    <scope>NUCLEOTIDE SEQUENCE [LARGE SCALE GENOMIC DNA]</scope>
    <source>
        <strain evidence="2 3">2709</strain>
    </source>
</reference>
<dbReference type="EC" id="6.3.5.6" evidence="2"/>
<dbReference type="InterPro" id="IPR020556">
    <property type="entry name" value="Amidase_CS"/>
</dbReference>
<dbReference type="Gene3D" id="3.90.1300.10">
    <property type="entry name" value="Amidase signature (AS) domain"/>
    <property type="match status" value="1"/>
</dbReference>
<name>A0ABV2QGC2_9BURK</name>
<dbReference type="Proteomes" id="UP001549320">
    <property type="component" value="Unassembled WGS sequence"/>
</dbReference>
<evidence type="ECO:0000313" key="3">
    <source>
        <dbReference type="Proteomes" id="UP001549320"/>
    </source>
</evidence>
<feature type="domain" description="Amidase" evidence="1">
    <location>
        <begin position="47"/>
        <end position="450"/>
    </location>
</feature>
<dbReference type="GO" id="GO:0050567">
    <property type="term" value="F:glutaminyl-tRNA synthase (glutamine-hydrolyzing) activity"/>
    <property type="evidence" value="ECO:0007669"/>
    <property type="project" value="UniProtKB-EC"/>
</dbReference>
<accession>A0ABV2QGC2</accession>
<dbReference type="PANTHER" id="PTHR11895:SF176">
    <property type="entry name" value="AMIDASE AMID-RELATED"/>
    <property type="match status" value="1"/>
</dbReference>
<dbReference type="InterPro" id="IPR036928">
    <property type="entry name" value="AS_sf"/>
</dbReference>
<dbReference type="SUPFAM" id="SSF75304">
    <property type="entry name" value="Amidase signature (AS) enzymes"/>
    <property type="match status" value="1"/>
</dbReference>
<protein>
    <submittedName>
        <fullName evidence="2">Aspartyl-tRNA(Asn)/glutamyl-tRNA(Gln) amidotransferase subunit A</fullName>
        <ecNumber evidence="2">6.3.5.6</ecNumber>
        <ecNumber evidence="2">6.3.5.7</ecNumber>
    </submittedName>
</protein>
<keyword evidence="2" id="KW-0436">Ligase</keyword>